<dbReference type="PANTHER" id="PTHR43022:SF1">
    <property type="entry name" value="PROTEIN SMF"/>
    <property type="match status" value="1"/>
</dbReference>
<dbReference type="InterPro" id="IPR003488">
    <property type="entry name" value="DprA"/>
</dbReference>
<evidence type="ECO:0000256" key="1">
    <source>
        <dbReference type="ARBA" id="ARBA00006525"/>
    </source>
</evidence>
<feature type="domain" description="Smf/DprA SLOG" evidence="2">
    <location>
        <begin position="80"/>
        <end position="288"/>
    </location>
</feature>
<comment type="caution">
    <text evidence="4">The sequence shown here is derived from an EMBL/GenBank/DDBJ whole genome shotgun (WGS) entry which is preliminary data.</text>
</comment>
<protein>
    <submittedName>
        <fullName evidence="4">DNA-protecting protein DprA</fullName>
    </submittedName>
</protein>
<dbReference type="Gene3D" id="1.10.10.10">
    <property type="entry name" value="Winged helix-like DNA-binding domain superfamily/Winged helix DNA-binding domain"/>
    <property type="match status" value="1"/>
</dbReference>
<dbReference type="GO" id="GO:0009294">
    <property type="term" value="P:DNA-mediated transformation"/>
    <property type="evidence" value="ECO:0007669"/>
    <property type="project" value="InterPro"/>
</dbReference>
<gene>
    <name evidence="4" type="primary">dprA</name>
    <name evidence="4" type="ORF">DRW07_12040</name>
</gene>
<feature type="domain" description="DprA winged helix" evidence="3">
    <location>
        <begin position="307"/>
        <end position="355"/>
    </location>
</feature>
<dbReference type="AlphaFoldDB" id="A0A3N5Y0X6"/>
<proteinExistence type="inferred from homology"/>
<dbReference type="InterPro" id="IPR041614">
    <property type="entry name" value="DprA_WH"/>
</dbReference>
<dbReference type="RefSeq" id="WP_124028156.1">
    <property type="nucleotide sequence ID" value="NZ_JBHRSN010000006.1"/>
</dbReference>
<keyword evidence="5" id="KW-1185">Reference proteome</keyword>
<dbReference type="Pfam" id="PF17782">
    <property type="entry name" value="WHD_DprA"/>
    <property type="match status" value="1"/>
</dbReference>
<dbReference type="Proteomes" id="UP000275281">
    <property type="component" value="Unassembled WGS sequence"/>
</dbReference>
<dbReference type="PANTHER" id="PTHR43022">
    <property type="entry name" value="PROTEIN SMF"/>
    <property type="match status" value="1"/>
</dbReference>
<dbReference type="InterPro" id="IPR057666">
    <property type="entry name" value="DrpA_SLOG"/>
</dbReference>
<dbReference type="Gene3D" id="3.40.50.450">
    <property type="match status" value="1"/>
</dbReference>
<organism evidence="4 5">
    <name type="scientific">Alteromonas sediminis</name>
    <dbReference type="NCBI Taxonomy" id="2259342"/>
    <lineage>
        <taxon>Bacteria</taxon>
        <taxon>Pseudomonadati</taxon>
        <taxon>Pseudomonadota</taxon>
        <taxon>Gammaproteobacteria</taxon>
        <taxon>Alteromonadales</taxon>
        <taxon>Alteromonadaceae</taxon>
        <taxon>Alteromonas/Salinimonas group</taxon>
        <taxon>Alteromonas</taxon>
    </lineage>
</organism>
<dbReference type="Pfam" id="PF02481">
    <property type="entry name" value="DNA_processg_A"/>
    <property type="match status" value="1"/>
</dbReference>
<dbReference type="NCBIfam" id="TIGR00732">
    <property type="entry name" value="dprA"/>
    <property type="match status" value="1"/>
</dbReference>
<evidence type="ECO:0000313" key="5">
    <source>
        <dbReference type="Proteomes" id="UP000275281"/>
    </source>
</evidence>
<comment type="similarity">
    <text evidence="1">Belongs to the DprA/Smf family.</text>
</comment>
<dbReference type="EMBL" id="RPOK01000003">
    <property type="protein sequence ID" value="RPJ66800.1"/>
    <property type="molecule type" value="Genomic_DNA"/>
</dbReference>
<dbReference type="InterPro" id="IPR036388">
    <property type="entry name" value="WH-like_DNA-bd_sf"/>
</dbReference>
<name>A0A3N5Y0X6_9ALTE</name>
<reference evidence="4 5" key="1">
    <citation type="submission" date="2018-11" db="EMBL/GenBank/DDBJ databases">
        <authorList>
            <person name="Ye M.-Q."/>
            <person name="Du Z.-J."/>
        </authorList>
    </citation>
    <scope>NUCLEOTIDE SEQUENCE [LARGE SCALE GENOMIC DNA]</scope>
    <source>
        <strain evidence="4 5">U0105</strain>
    </source>
</reference>
<evidence type="ECO:0000259" key="2">
    <source>
        <dbReference type="Pfam" id="PF02481"/>
    </source>
</evidence>
<dbReference type="OrthoDB" id="9785707at2"/>
<dbReference type="SUPFAM" id="SSF102405">
    <property type="entry name" value="MCP/YpsA-like"/>
    <property type="match status" value="1"/>
</dbReference>
<accession>A0A3N5Y0X6</accession>
<evidence type="ECO:0000313" key="4">
    <source>
        <dbReference type="EMBL" id="RPJ66800.1"/>
    </source>
</evidence>
<sequence length="362" mass="39345">MQKEEQTLAWLLASKLTALKAPEWKQLCESVGKPMGKLFLTSEAAWQEYGLPPALLAKMRDVSNHCETVLNKTQRNGIQCITFDDPLYPIHLKQLACPPCVLFVLGDAEKLQTTQMSIVGSRHASQNGCRIASQIAEELSDNAIIVTSGLARGIDAAAHEGAFYNGNTLAVLGTGVDVCYPKYNRPLYNRILENGGAVVSEFFPGTPPRAHHFPCRNRIVAGLSKGVLVIEAKIRSGSLITANLAADMGKDVFAVPGNINNPLSEGVNWLIQQGAKLVTQTSDIIEELGFFEEVPIAPKKTVQKHLASDPILDSVDYDVTSVDDITKRSKLPIQELMAALLEYELRGIVAAVPGGYIKLRGK</sequence>
<evidence type="ECO:0000259" key="3">
    <source>
        <dbReference type="Pfam" id="PF17782"/>
    </source>
</evidence>